<dbReference type="Gene3D" id="3.30.40.10">
    <property type="entry name" value="Zinc/RING finger domain, C3HC4 (zinc finger)"/>
    <property type="match status" value="2"/>
</dbReference>
<dbReference type="SMART" id="SM00249">
    <property type="entry name" value="PHD"/>
    <property type="match status" value="2"/>
</dbReference>
<dbReference type="InterPro" id="IPR001965">
    <property type="entry name" value="Znf_PHD"/>
</dbReference>
<dbReference type="PROSITE" id="PS01359">
    <property type="entry name" value="ZF_PHD_1"/>
    <property type="match status" value="1"/>
</dbReference>
<dbReference type="EMBL" id="LATX01002012">
    <property type="protein sequence ID" value="KTB35152.1"/>
    <property type="molecule type" value="Genomic_DNA"/>
</dbReference>
<feature type="region of interest" description="Disordered" evidence="5">
    <location>
        <begin position="73"/>
        <end position="182"/>
    </location>
</feature>
<evidence type="ECO:0000313" key="8">
    <source>
        <dbReference type="Proteomes" id="UP000054988"/>
    </source>
</evidence>
<evidence type="ECO:0000256" key="4">
    <source>
        <dbReference type="PROSITE-ProRule" id="PRU00146"/>
    </source>
</evidence>
<keyword evidence="3" id="KW-0862">Zinc</keyword>
<dbReference type="GO" id="GO:0008270">
    <property type="term" value="F:zinc ion binding"/>
    <property type="evidence" value="ECO:0007669"/>
    <property type="project" value="UniProtKB-KW"/>
</dbReference>
<dbReference type="SUPFAM" id="SSF57903">
    <property type="entry name" value="FYVE/PHD zinc finger"/>
    <property type="match status" value="2"/>
</dbReference>
<comment type="caution">
    <text evidence="7">The sequence shown here is derived from an EMBL/GenBank/DDBJ whole genome shotgun (WGS) entry which is preliminary data.</text>
</comment>
<evidence type="ECO:0000313" key="7">
    <source>
        <dbReference type="EMBL" id="KTB35152.1"/>
    </source>
</evidence>
<dbReference type="Pfam" id="PF00628">
    <property type="entry name" value="PHD"/>
    <property type="match status" value="2"/>
</dbReference>
<feature type="region of interest" description="Disordered" evidence="5">
    <location>
        <begin position="507"/>
        <end position="526"/>
    </location>
</feature>
<evidence type="ECO:0000256" key="2">
    <source>
        <dbReference type="ARBA" id="ARBA00022771"/>
    </source>
</evidence>
<feature type="compositionally biased region" description="Basic and acidic residues" evidence="5">
    <location>
        <begin position="721"/>
        <end position="735"/>
    </location>
</feature>
<dbReference type="eggNOG" id="KOG4299">
    <property type="taxonomic scope" value="Eukaryota"/>
</dbReference>
<organism evidence="7 8">
    <name type="scientific">Moniliophthora roreri</name>
    <name type="common">Frosty pod rot fungus</name>
    <name type="synonym">Monilia roreri</name>
    <dbReference type="NCBI Taxonomy" id="221103"/>
    <lineage>
        <taxon>Eukaryota</taxon>
        <taxon>Fungi</taxon>
        <taxon>Dikarya</taxon>
        <taxon>Basidiomycota</taxon>
        <taxon>Agaricomycotina</taxon>
        <taxon>Agaricomycetes</taxon>
        <taxon>Agaricomycetidae</taxon>
        <taxon>Agaricales</taxon>
        <taxon>Marasmiineae</taxon>
        <taxon>Marasmiaceae</taxon>
        <taxon>Moniliophthora</taxon>
    </lineage>
</organism>
<feature type="compositionally biased region" description="Polar residues" evidence="5">
    <location>
        <begin position="151"/>
        <end position="160"/>
    </location>
</feature>
<keyword evidence="1" id="KW-0479">Metal-binding</keyword>
<dbReference type="InterPro" id="IPR013083">
    <property type="entry name" value="Znf_RING/FYVE/PHD"/>
</dbReference>
<feature type="compositionally biased region" description="Low complexity" evidence="5">
    <location>
        <begin position="98"/>
        <end position="116"/>
    </location>
</feature>
<dbReference type="PANTHER" id="PTHR47636">
    <property type="entry name" value="TRANSCRIPTIONAL REGULATORY PROTEIN RCO1"/>
    <property type="match status" value="1"/>
</dbReference>
<evidence type="ECO:0000256" key="1">
    <source>
        <dbReference type="ARBA" id="ARBA00022723"/>
    </source>
</evidence>
<dbReference type="GO" id="GO:0032221">
    <property type="term" value="C:Rpd3S complex"/>
    <property type="evidence" value="ECO:0007669"/>
    <property type="project" value="TreeGrafter"/>
</dbReference>
<feature type="compositionally biased region" description="Low complexity" evidence="5">
    <location>
        <begin position="608"/>
        <end position="628"/>
    </location>
</feature>
<accession>A0A0W0FFN7</accession>
<feature type="domain" description="PHD-type" evidence="6">
    <location>
        <begin position="209"/>
        <end position="258"/>
    </location>
</feature>
<dbReference type="GO" id="GO:0006357">
    <property type="term" value="P:regulation of transcription by RNA polymerase II"/>
    <property type="evidence" value="ECO:0007669"/>
    <property type="project" value="TreeGrafter"/>
</dbReference>
<dbReference type="InterPro" id="IPR011011">
    <property type="entry name" value="Znf_FYVE_PHD"/>
</dbReference>
<name>A0A0W0FFN7_MONRR</name>
<dbReference type="InterPro" id="IPR019786">
    <property type="entry name" value="Zinc_finger_PHD-type_CS"/>
</dbReference>
<reference evidence="7 8" key="1">
    <citation type="submission" date="2015-12" db="EMBL/GenBank/DDBJ databases">
        <title>Draft genome sequence of Moniliophthora roreri, the causal agent of frosty pod rot of cacao.</title>
        <authorList>
            <person name="Aime M.C."/>
            <person name="Diaz-Valderrama J.R."/>
            <person name="Kijpornyongpan T."/>
            <person name="Phillips-Mora W."/>
        </authorList>
    </citation>
    <scope>NUCLEOTIDE SEQUENCE [LARGE SCALE GENOMIC DNA]</scope>
    <source>
        <strain evidence="7 8">MCA 2952</strain>
    </source>
</reference>
<feature type="region of interest" description="Disordered" evidence="5">
    <location>
        <begin position="808"/>
        <end position="827"/>
    </location>
</feature>
<evidence type="ECO:0000256" key="5">
    <source>
        <dbReference type="SAM" id="MobiDB-lite"/>
    </source>
</evidence>
<feature type="compositionally biased region" description="Basic and acidic residues" evidence="5">
    <location>
        <begin position="742"/>
        <end position="761"/>
    </location>
</feature>
<dbReference type="InterPro" id="IPR019787">
    <property type="entry name" value="Znf_PHD-finger"/>
</dbReference>
<proteinExistence type="predicted"/>
<feature type="compositionally biased region" description="Low complexity" evidence="5">
    <location>
        <begin position="669"/>
        <end position="683"/>
    </location>
</feature>
<dbReference type="PANTHER" id="PTHR47636:SF1">
    <property type="entry name" value="TRANSCRIPTIONAL REGULATORY PROTEIN RCO1"/>
    <property type="match status" value="1"/>
</dbReference>
<feature type="compositionally biased region" description="Low complexity" evidence="5">
    <location>
        <begin position="763"/>
        <end position="777"/>
    </location>
</feature>
<protein>
    <recommendedName>
        <fullName evidence="6">PHD-type domain-containing protein</fullName>
    </recommendedName>
</protein>
<dbReference type="Proteomes" id="UP000054988">
    <property type="component" value="Unassembled WGS sequence"/>
</dbReference>
<feature type="compositionally biased region" description="Polar residues" evidence="5">
    <location>
        <begin position="125"/>
        <end position="144"/>
    </location>
</feature>
<dbReference type="CDD" id="cd15534">
    <property type="entry name" value="PHD2_PHF12_Rco1"/>
    <property type="match status" value="1"/>
</dbReference>
<sequence>MSSTASLPAYLLPGVPVCQPSYLDGDPSFATEILPGPPPVASIQQTIVKRDPKKPATVFSYLPATDPGTTYSGLMHGTLSAQDTNGPRKRARVDKGLATGRAQRASARSQNATSSSVPDPALNDGASSSQPPPTSADTDVQSITELPPPLSRSNSIQSITMDPKPGSSRPRRKDKGKAKEIEPVVRIKEEPKPVSLLTPEPASNLLNNNDHCSSCRSQGALVYCDGCPRAFHLWCLDPPMESIDEGDSSWFCPACTITKNPPRKPPHSLLAPLIHLVETSIPTEYQLPDDIRNFFKDVTTGPRGAYVDTSEIKQPRLNRHGQPEDREAHRLRDRNGQPVLCFRCGTSALPENVAATAPAAKRARRATAKAMQYEVWKDIISCDYCNLHWHLDCLDPPLSTMPTFTKKWMCPNHAERILAPKKRIPKQNATPVDITKPSQWNNGNVEILESDITPAADAQKVAVDEVLINGRRYRIPERVVLLDFWNKISKKSKDGEEASGLAWSPLTSLSSLDDEDTSPVTSGAHNPHDFQVAQWLFDFQKGKPSSSFRAPAAPGPKAVANGAVKRELANEAPLETENASTSRPARVSRTASTQKRNPKSTVNGAQMTSEVAVTATPSATSTTTTGISTRRKRSTNHLQPEASTRELRSRSRNADATKTRRAAEEELVSTPPLATASAPAPSRSRLEETDSNLSLLNGLSIEPATAPAPAKPAKRARAAKKKDPEENAKDENPEKKSRKRKEREDDNQRAEKAKEKKEKAKAAPRLPTSTASLSSLSTVTMTPAATTTIPTPVTPSLKIRIPRLALNGSPAVTTAPKATTSTSTRPS</sequence>
<dbReference type="AlphaFoldDB" id="A0A0W0FFN7"/>
<dbReference type="InterPro" id="IPR052819">
    <property type="entry name" value="Chromatin_regulatory_protein"/>
</dbReference>
<feature type="compositionally biased region" description="Basic and acidic residues" evidence="5">
    <location>
        <begin position="643"/>
        <end position="664"/>
    </location>
</feature>
<dbReference type="PROSITE" id="PS50016">
    <property type="entry name" value="ZF_PHD_2"/>
    <property type="match status" value="1"/>
</dbReference>
<feature type="compositionally biased region" description="Polar residues" evidence="5">
    <location>
        <begin position="577"/>
        <end position="607"/>
    </location>
</feature>
<evidence type="ECO:0000259" key="6">
    <source>
        <dbReference type="PROSITE" id="PS50016"/>
    </source>
</evidence>
<keyword evidence="2 4" id="KW-0863">Zinc-finger</keyword>
<gene>
    <name evidence="7" type="ORF">WG66_12250</name>
</gene>
<evidence type="ECO:0000256" key="3">
    <source>
        <dbReference type="ARBA" id="ARBA00022833"/>
    </source>
</evidence>
<feature type="compositionally biased region" description="Low complexity" evidence="5">
    <location>
        <begin position="809"/>
        <end position="827"/>
    </location>
</feature>
<feature type="region of interest" description="Disordered" evidence="5">
    <location>
        <begin position="570"/>
        <end position="777"/>
    </location>
</feature>